<dbReference type="SUPFAM" id="SSF82693">
    <property type="entry name" value="Multidrug efflux transporter AcrB pore domain, PN1, PN2, PC1 and PC2 subdomains"/>
    <property type="match status" value="3"/>
</dbReference>
<sequence length="1031" mass="113086">MVAIISWFAHRPLLVNLIMGLVFVLGFLTIADMRYEYNPKVDMGILNITTIKAGAGAEEVELTLTLPLEEELLEVDGVKKMTSRSMENVSLITLTLDLEDAERHQIMRDIQRAVDRAETRLPQDLLEKPQLEEVSTLLTPIMEVHITGDVPEVTLREVARNVAESMRVVEGIASVKKIGYRRPEVRIQLLLEKLAALGISHDEIIAAIQARNQRQSGGAVDSFLVEKNVVVVGQFDNPVDVRDTLLRAGSPGNAVYLRDVATIVEDFEDWEVQTRVDGRMSIALQALKKARSDEVHTAAAMRAHIDSLTLPPGVEAVMVADVSRLTMNVLQVLTGNAILGLIMVFGLLYYFLHIRFAIWAAIGLPFAVCLSFLLLSAIDVTINVMTLTAIILMLGILVDDAVVVSENTKRLRQAGLAPLDAAVNGAGQMAQPVIFSALTTMLAFAPLLFIGNANGEFLKPFPMAVIVLLLASLFESLCILPGHLAHIPAHIKPVERSGFNRLRELYQRLIDVCLKRRAITLAVFLSAFSAIVAVGAMTIPFSLYPDLDIDTIYVKVELPTGSRFEETVAVVQTLEEDLRAQVDPIDLRNITSVIGHHNTDFYGAVEGMNEAWALIAIQLQPLGQRSSGTSTHVLVEQLQARISPRANGFTAQVEAQTDLPVTGKPVEVDVISNADYRYDVAAEIEQWLAEHPAVSSQWNSYLPGKDTIDMDINHALLASRGLTVTQVSQAIAVAMDGLLIDELQTLDERVRYRLNMAPGTANQLETLQRLVIINGRGEPVFLNAVANFVVRPGDASIKHHFGRRTTTVFGIVDTRKAGVAQVNAELKRWMADQAWGEQYPDLRIVQGGEQLDMEESLTDLGQAALICLITIFAALVILFNSLSQPLLIFLCIPFGLTGVVLCYSLQGLSMGMMAITGIIGLMGVLVNDSLIMMHSLNRRRGELQRYLTIHEVADVATARFRPVLITSVTTAVGLFPTAYGIMGDNSYIRPMVMSMAWGVVFGGLVSLVLLPTIYTVEQDLRQRLGGGTKTH</sequence>
<feature type="transmembrane region" description="Helical" evidence="1">
    <location>
        <begin position="329"/>
        <end position="351"/>
    </location>
</feature>
<keyword evidence="1" id="KW-0812">Transmembrane</keyword>
<dbReference type="Pfam" id="PF00873">
    <property type="entry name" value="ACR_tran"/>
    <property type="match status" value="1"/>
</dbReference>
<dbReference type="Gene3D" id="3.30.70.1430">
    <property type="entry name" value="Multidrug efflux transporter AcrB pore domain"/>
    <property type="match status" value="2"/>
</dbReference>
<dbReference type="KEGG" id="hja:BST95_13610"/>
<name>A0AAP8MHB2_9GAMM</name>
<dbReference type="GO" id="GO:0005886">
    <property type="term" value="C:plasma membrane"/>
    <property type="evidence" value="ECO:0007669"/>
    <property type="project" value="TreeGrafter"/>
</dbReference>
<feature type="transmembrane region" description="Helical" evidence="1">
    <location>
        <begin position="433"/>
        <end position="451"/>
    </location>
</feature>
<keyword evidence="1" id="KW-0472">Membrane</keyword>
<dbReference type="SUPFAM" id="SSF82866">
    <property type="entry name" value="Multidrug efflux transporter AcrB transmembrane domain"/>
    <property type="match status" value="2"/>
</dbReference>
<dbReference type="PANTHER" id="PTHR32063:SF33">
    <property type="entry name" value="RND SUPERFAMILY EFFLUX PUMP PERMEASE COMPONENT"/>
    <property type="match status" value="1"/>
</dbReference>
<dbReference type="Proteomes" id="UP000235162">
    <property type="component" value="Unassembled WGS sequence"/>
</dbReference>
<dbReference type="InterPro" id="IPR001036">
    <property type="entry name" value="Acrflvin-R"/>
</dbReference>
<comment type="caution">
    <text evidence="2">The sequence shown here is derived from an EMBL/GenBank/DDBJ whole genome shotgun (WGS) entry which is preliminary data.</text>
</comment>
<dbReference type="GO" id="GO:0042910">
    <property type="term" value="F:xenobiotic transmembrane transporter activity"/>
    <property type="evidence" value="ECO:0007669"/>
    <property type="project" value="TreeGrafter"/>
</dbReference>
<feature type="transmembrane region" description="Helical" evidence="1">
    <location>
        <begin position="994"/>
        <end position="1014"/>
    </location>
</feature>
<dbReference type="AlphaFoldDB" id="A0AAP8MHB2"/>
<feature type="transmembrane region" description="Helical" evidence="1">
    <location>
        <begin position="860"/>
        <end position="879"/>
    </location>
</feature>
<dbReference type="RefSeq" id="WP_084200141.1">
    <property type="nucleotide sequence ID" value="NZ_BMYL01000001.1"/>
</dbReference>
<feature type="transmembrane region" description="Helical" evidence="1">
    <location>
        <begin position="358"/>
        <end position="378"/>
    </location>
</feature>
<evidence type="ECO:0000256" key="1">
    <source>
        <dbReference type="SAM" id="Phobius"/>
    </source>
</evidence>
<accession>A0AAP8MHB2</accession>
<keyword evidence="3" id="KW-1185">Reference proteome</keyword>
<dbReference type="PANTHER" id="PTHR32063">
    <property type="match status" value="1"/>
</dbReference>
<dbReference type="PRINTS" id="PR00702">
    <property type="entry name" value="ACRIFLAVINRP"/>
</dbReference>
<feature type="transmembrane region" description="Helical" evidence="1">
    <location>
        <begin position="912"/>
        <end position="931"/>
    </location>
</feature>
<dbReference type="EMBL" id="PKUR01000001">
    <property type="protein sequence ID" value="PLW87850.1"/>
    <property type="molecule type" value="Genomic_DNA"/>
</dbReference>
<dbReference type="Gene3D" id="1.20.1640.10">
    <property type="entry name" value="Multidrug efflux transporter AcrB transmembrane domain"/>
    <property type="match status" value="2"/>
</dbReference>
<feature type="transmembrane region" description="Helical" evidence="1">
    <location>
        <begin position="463"/>
        <end position="482"/>
    </location>
</feature>
<gene>
    <name evidence="2" type="ORF">C0029_04570</name>
</gene>
<dbReference type="Gene3D" id="3.30.70.1320">
    <property type="entry name" value="Multidrug efflux transporter AcrB pore domain like"/>
    <property type="match status" value="1"/>
</dbReference>
<dbReference type="InterPro" id="IPR027463">
    <property type="entry name" value="AcrB_DN_DC_subdom"/>
</dbReference>
<feature type="transmembrane region" description="Helical" evidence="1">
    <location>
        <begin position="384"/>
        <end position="404"/>
    </location>
</feature>
<keyword evidence="1" id="KW-1133">Transmembrane helix</keyword>
<feature type="transmembrane region" description="Helical" evidence="1">
    <location>
        <begin position="12"/>
        <end position="31"/>
    </location>
</feature>
<evidence type="ECO:0000313" key="3">
    <source>
        <dbReference type="Proteomes" id="UP000235162"/>
    </source>
</evidence>
<proteinExistence type="predicted"/>
<dbReference type="SUPFAM" id="SSF82714">
    <property type="entry name" value="Multidrug efflux transporter AcrB TolC docking domain, DN and DC subdomains"/>
    <property type="match status" value="2"/>
</dbReference>
<evidence type="ECO:0000313" key="2">
    <source>
        <dbReference type="EMBL" id="PLW87850.1"/>
    </source>
</evidence>
<protein>
    <submittedName>
        <fullName evidence="2">AcrB/AcrD/AcrF family protein</fullName>
    </submittedName>
</protein>
<feature type="transmembrane region" description="Helical" evidence="1">
    <location>
        <begin position="963"/>
        <end position="982"/>
    </location>
</feature>
<feature type="transmembrane region" description="Helical" evidence="1">
    <location>
        <begin position="886"/>
        <end position="906"/>
    </location>
</feature>
<organism evidence="2 3">
    <name type="scientific">Halioglobus japonicus</name>
    <dbReference type="NCBI Taxonomy" id="930805"/>
    <lineage>
        <taxon>Bacteria</taxon>
        <taxon>Pseudomonadati</taxon>
        <taxon>Pseudomonadota</taxon>
        <taxon>Gammaproteobacteria</taxon>
        <taxon>Cellvibrionales</taxon>
        <taxon>Halieaceae</taxon>
        <taxon>Halioglobus</taxon>
    </lineage>
</organism>
<dbReference type="Gene3D" id="3.30.70.1440">
    <property type="entry name" value="Multidrug efflux transporter AcrB pore domain"/>
    <property type="match status" value="1"/>
</dbReference>
<reference evidence="2 3" key="1">
    <citation type="submission" date="2018-01" db="EMBL/GenBank/DDBJ databases">
        <title>The draft genome sequence of Halioglobus japonicus S1-36.</title>
        <authorList>
            <person name="Du Z.-J."/>
            <person name="Shi M.-J."/>
        </authorList>
    </citation>
    <scope>NUCLEOTIDE SEQUENCE [LARGE SCALE GENOMIC DNA]</scope>
    <source>
        <strain evidence="2 3">S1-36</strain>
    </source>
</reference>
<dbReference type="Gene3D" id="3.30.2090.10">
    <property type="entry name" value="Multidrug efflux transporter AcrB TolC docking domain, DN and DC subdomains"/>
    <property type="match status" value="2"/>
</dbReference>
<feature type="transmembrane region" description="Helical" evidence="1">
    <location>
        <begin position="518"/>
        <end position="544"/>
    </location>
</feature>